<reference evidence="1 2" key="1">
    <citation type="submission" date="2020-01" db="EMBL/GenBank/DDBJ databases">
        <title>Paenibacillus sp. nov., isolated from tomato rhizosphere.</title>
        <authorList>
            <person name="Weon H.-Y."/>
            <person name="Lee S.A."/>
        </authorList>
    </citation>
    <scope>NUCLEOTIDE SEQUENCE [LARGE SCALE GENOMIC DNA]</scope>
    <source>
        <strain evidence="1 2">12200R-189</strain>
    </source>
</reference>
<dbReference type="AlphaFoldDB" id="A0A6C0FU31"/>
<sequence length="78" mass="9089">MRDLAKDKAMCERDWRYSADTAMSRYWIAQYEAAQARIAELQDKYLQMAEIVAMQTARIEELEANERSEQHAEAASET</sequence>
<proteinExistence type="predicted"/>
<name>A0A6C0FU31_9BACL</name>
<dbReference type="RefSeq" id="WP_162357041.1">
    <property type="nucleotide sequence ID" value="NZ_CP048209.1"/>
</dbReference>
<gene>
    <name evidence="1" type="ORF">GXP70_12375</name>
</gene>
<evidence type="ECO:0000313" key="1">
    <source>
        <dbReference type="EMBL" id="QHT60656.1"/>
    </source>
</evidence>
<accession>A0A6C0FU31</accession>
<organism evidence="1 2">
    <name type="scientific">Paenibacillus lycopersici</name>
    <dbReference type="NCBI Taxonomy" id="2704462"/>
    <lineage>
        <taxon>Bacteria</taxon>
        <taxon>Bacillati</taxon>
        <taxon>Bacillota</taxon>
        <taxon>Bacilli</taxon>
        <taxon>Bacillales</taxon>
        <taxon>Paenibacillaceae</taxon>
        <taxon>Paenibacillus</taxon>
    </lineage>
</organism>
<dbReference type="Proteomes" id="UP000476064">
    <property type="component" value="Chromosome"/>
</dbReference>
<dbReference type="EMBL" id="CP048209">
    <property type="protein sequence ID" value="QHT60656.1"/>
    <property type="molecule type" value="Genomic_DNA"/>
</dbReference>
<keyword evidence="2" id="KW-1185">Reference proteome</keyword>
<dbReference type="KEGG" id="plyc:GXP70_12375"/>
<protein>
    <submittedName>
        <fullName evidence="1">Uncharacterized protein</fullName>
    </submittedName>
</protein>
<evidence type="ECO:0000313" key="2">
    <source>
        <dbReference type="Proteomes" id="UP000476064"/>
    </source>
</evidence>